<evidence type="ECO:0000313" key="1">
    <source>
        <dbReference type="EMBL" id="SDC71411.1"/>
    </source>
</evidence>
<accession>A0A1G6NUU4</accession>
<dbReference type="EMBL" id="FMYG01000006">
    <property type="protein sequence ID" value="SDC71411.1"/>
    <property type="molecule type" value="Genomic_DNA"/>
</dbReference>
<dbReference type="AlphaFoldDB" id="A0A1G6NUU4"/>
<dbReference type="OrthoDB" id="1954318at2"/>
<dbReference type="RefSeq" id="WP_058232985.1">
    <property type="nucleotide sequence ID" value="NZ_FMYG01000006.1"/>
</dbReference>
<dbReference type="Proteomes" id="UP000183203">
    <property type="component" value="Unassembled WGS sequence"/>
</dbReference>
<name>A0A1G6NUU4_9MICO</name>
<gene>
    <name evidence="1" type="ORF">SAMN05216418_2854</name>
</gene>
<protein>
    <recommendedName>
        <fullName evidence="3">Minor capsid protein</fullName>
    </recommendedName>
</protein>
<organism evidence="1 2">
    <name type="scientific">Microbacterium enclense</name>
    <dbReference type="NCBI Taxonomy" id="993073"/>
    <lineage>
        <taxon>Bacteria</taxon>
        <taxon>Bacillati</taxon>
        <taxon>Actinomycetota</taxon>
        <taxon>Actinomycetes</taxon>
        <taxon>Micrococcales</taxon>
        <taxon>Microbacteriaceae</taxon>
        <taxon>Microbacterium</taxon>
    </lineage>
</organism>
<evidence type="ECO:0008006" key="3">
    <source>
        <dbReference type="Google" id="ProtNLM"/>
    </source>
</evidence>
<reference evidence="1 2" key="1">
    <citation type="submission" date="2016-09" db="EMBL/GenBank/DDBJ databases">
        <authorList>
            <person name="Capua I."/>
            <person name="De Benedictis P."/>
            <person name="Joannis T."/>
            <person name="Lombin L.H."/>
            <person name="Cattoli G."/>
        </authorList>
    </citation>
    <scope>NUCLEOTIDE SEQUENCE [LARGE SCALE GENOMIC DNA]</scope>
    <source>
        <strain evidence="1 2">NIO-1002</strain>
    </source>
</reference>
<evidence type="ECO:0000313" key="2">
    <source>
        <dbReference type="Proteomes" id="UP000183203"/>
    </source>
</evidence>
<dbReference type="STRING" id="993073.AS029_12870"/>
<proteinExistence type="predicted"/>
<sequence>MAIRVQVTMTNRLGELTDEIRARLISGENKAAERGLTLSRQMVPLDTGNLSGSGTVEPAVDPEEGAGIVYDTPYAARLHEHPEYDFSKDSNPNAQGKWVENAVVQNKKELGDIIRNEVQGG</sequence>